<evidence type="ECO:0000256" key="7">
    <source>
        <dbReference type="ARBA" id="ARBA00023157"/>
    </source>
</evidence>
<dbReference type="GO" id="GO:0005802">
    <property type="term" value="C:trans-Golgi network"/>
    <property type="evidence" value="ECO:0007669"/>
    <property type="project" value="TreeGrafter"/>
</dbReference>
<evidence type="ECO:0000256" key="5">
    <source>
        <dbReference type="ARBA" id="ARBA00022989"/>
    </source>
</evidence>
<evidence type="ECO:0000256" key="2">
    <source>
        <dbReference type="ARBA" id="ARBA00022448"/>
    </source>
</evidence>
<comment type="subcellular location">
    <subcellularLocation>
        <location evidence="1">Endomembrane system</location>
    </subcellularLocation>
</comment>
<evidence type="ECO:0000256" key="6">
    <source>
        <dbReference type="ARBA" id="ARBA00023136"/>
    </source>
</evidence>
<evidence type="ECO:0000259" key="8">
    <source>
        <dbReference type="PROSITE" id="PS51914"/>
    </source>
</evidence>
<evidence type="ECO:0000313" key="9">
    <source>
        <dbReference type="Ensembl" id="ENSSPAP00000003977.1"/>
    </source>
</evidence>
<dbReference type="InterPro" id="IPR009011">
    <property type="entry name" value="Man6P_isomerase_rcpt-bd_dom_sf"/>
</dbReference>
<dbReference type="SMART" id="SM01404">
    <property type="entry name" value="CIMR"/>
    <property type="match status" value="1"/>
</dbReference>
<dbReference type="GO" id="GO:0005520">
    <property type="term" value="F:insulin-like growth factor binding"/>
    <property type="evidence" value="ECO:0007669"/>
    <property type="project" value="TreeGrafter"/>
</dbReference>
<organism evidence="9">
    <name type="scientific">Stegastes partitus</name>
    <name type="common">bicolor damselfish</name>
    <dbReference type="NCBI Taxonomy" id="144197"/>
    <lineage>
        <taxon>Eukaryota</taxon>
        <taxon>Metazoa</taxon>
        <taxon>Chordata</taxon>
        <taxon>Craniata</taxon>
        <taxon>Vertebrata</taxon>
        <taxon>Euteleostomi</taxon>
        <taxon>Actinopterygii</taxon>
        <taxon>Neopterygii</taxon>
        <taxon>Teleostei</taxon>
        <taxon>Neoteleostei</taxon>
        <taxon>Acanthomorphata</taxon>
        <taxon>Ovalentaria</taxon>
        <taxon>Pomacentridae</taxon>
        <taxon>Stegastes</taxon>
    </lineage>
</organism>
<keyword evidence="2" id="KW-0813">Transport</keyword>
<dbReference type="PANTHER" id="PTHR15071">
    <property type="entry name" value="MANNOSE-6-PHOSPHATE RECEPTOR FAMILY MEMBER"/>
    <property type="match status" value="1"/>
</dbReference>
<dbReference type="Gene3D" id="2.70.130.10">
    <property type="entry name" value="Mannose-6-phosphate receptor binding domain"/>
    <property type="match status" value="2"/>
</dbReference>
<keyword evidence="5" id="KW-1133">Transmembrane helix</keyword>
<keyword evidence="6" id="KW-0472">Membrane</keyword>
<dbReference type="InterPro" id="IPR000479">
    <property type="entry name" value="CIMR_rpt"/>
</dbReference>
<feature type="domain" description="MRH" evidence="8">
    <location>
        <begin position="11"/>
        <end position="123"/>
    </location>
</feature>
<sequence>AEGDSSLRYQDLCYKWEAIDQDNRVKYTLKLCESSPSTDCGSEAAVCALNLTSHTIQSVDMSLQRLSGTVLDYNSTRKCPESNNSIQTSISFQCGKTMGTPEFVAVSQCVHYFEWKTYTACKKDKFKPHKEVPCYVFDSDGKKHDLNPLIKVNDGYLVDDGDDNIDFYINICRSL</sequence>
<name>A0A3B4ZQE1_9TELE</name>
<dbReference type="GeneTree" id="ENSGT00390000013943"/>
<keyword evidence="7" id="KW-1015">Disulfide bond</keyword>
<evidence type="ECO:0000256" key="4">
    <source>
        <dbReference type="ARBA" id="ARBA00022729"/>
    </source>
</evidence>
<dbReference type="GO" id="GO:0005537">
    <property type="term" value="F:D-mannose binding"/>
    <property type="evidence" value="ECO:0007669"/>
    <property type="project" value="InterPro"/>
</dbReference>
<dbReference type="AlphaFoldDB" id="A0A3B4ZQE1"/>
<dbReference type="GO" id="GO:0005886">
    <property type="term" value="C:plasma membrane"/>
    <property type="evidence" value="ECO:0007669"/>
    <property type="project" value="TreeGrafter"/>
</dbReference>
<proteinExistence type="predicted"/>
<dbReference type="GO" id="GO:0038023">
    <property type="term" value="F:signaling receptor activity"/>
    <property type="evidence" value="ECO:0007669"/>
    <property type="project" value="InterPro"/>
</dbReference>
<dbReference type="InterPro" id="IPR044865">
    <property type="entry name" value="MRH_dom"/>
</dbReference>
<dbReference type="STRING" id="144197.ENSSPAP00000003977"/>
<evidence type="ECO:0000256" key="1">
    <source>
        <dbReference type="ARBA" id="ARBA00004308"/>
    </source>
</evidence>
<dbReference type="GO" id="GO:0007041">
    <property type="term" value="P:lysosomal transport"/>
    <property type="evidence" value="ECO:0007669"/>
    <property type="project" value="InterPro"/>
</dbReference>
<keyword evidence="4" id="KW-0732">Signal</keyword>
<dbReference type="Pfam" id="PF00878">
    <property type="entry name" value="CIMR"/>
    <property type="match status" value="1"/>
</dbReference>
<reference evidence="9" key="1">
    <citation type="submission" date="2023-09" db="UniProtKB">
        <authorList>
            <consortium name="Ensembl"/>
        </authorList>
    </citation>
    <scope>IDENTIFICATION</scope>
</reference>
<accession>A0A3B4ZQE1</accession>
<dbReference type="SUPFAM" id="SSF50911">
    <property type="entry name" value="Mannose 6-phosphate receptor domain"/>
    <property type="match status" value="2"/>
</dbReference>
<keyword evidence="3" id="KW-0812">Transmembrane</keyword>
<protein>
    <recommendedName>
        <fullName evidence="8">MRH domain-containing protein</fullName>
    </recommendedName>
</protein>
<dbReference type="Ensembl" id="ENSSPAT00000004061.1">
    <property type="protein sequence ID" value="ENSSPAP00000003977.1"/>
    <property type="gene ID" value="ENSSPAG00000003076.1"/>
</dbReference>
<evidence type="ECO:0000256" key="3">
    <source>
        <dbReference type="ARBA" id="ARBA00022692"/>
    </source>
</evidence>
<dbReference type="PANTHER" id="PTHR15071:SF17">
    <property type="entry name" value="CATION-INDEPENDENT MANNOSE-6-PHOSPHATE RECEPTOR"/>
    <property type="match status" value="1"/>
</dbReference>
<dbReference type="GO" id="GO:0005770">
    <property type="term" value="C:late endosome"/>
    <property type="evidence" value="ECO:0007669"/>
    <property type="project" value="TreeGrafter"/>
</dbReference>
<dbReference type="PROSITE" id="PS51914">
    <property type="entry name" value="MRH"/>
    <property type="match status" value="1"/>
</dbReference>